<dbReference type="GO" id="GO:0005901">
    <property type="term" value="C:caveola"/>
    <property type="evidence" value="ECO:0007669"/>
    <property type="project" value="UniProtKB-SubCell"/>
</dbReference>
<dbReference type="GO" id="GO:0019433">
    <property type="term" value="P:triglyceride catabolic process"/>
    <property type="evidence" value="ECO:0007669"/>
    <property type="project" value="UniProtKB-UniPathway"/>
</dbReference>
<evidence type="ECO:0000256" key="31">
    <source>
        <dbReference type="ARBA" id="ARBA00047653"/>
    </source>
</evidence>
<evidence type="ECO:0000256" key="16">
    <source>
        <dbReference type="ARBA" id="ARBA00022553"/>
    </source>
</evidence>
<evidence type="ECO:0000256" key="22">
    <source>
        <dbReference type="ARBA" id="ARBA00023166"/>
    </source>
</evidence>
<keyword evidence="18" id="KW-0378">Hydrolase</keyword>
<evidence type="ECO:0000256" key="25">
    <source>
        <dbReference type="ARBA" id="ARBA00030031"/>
    </source>
</evidence>
<comment type="catalytic activity">
    <reaction evidence="39">
        <text>1,3-di-(9Z-octadecenoyl)-glycerol + H2O = 1-(9Z-octadecenoyl)-glycerol + (9Z)-octadecenoate + H(+)</text>
        <dbReference type="Rhea" id="RHEA:39939"/>
        <dbReference type="ChEBI" id="CHEBI:15377"/>
        <dbReference type="ChEBI" id="CHEBI:15378"/>
        <dbReference type="ChEBI" id="CHEBI:30823"/>
        <dbReference type="ChEBI" id="CHEBI:75342"/>
        <dbReference type="ChEBI" id="CHEBI:75735"/>
    </reaction>
    <physiologicalReaction direction="left-to-right" evidence="39">
        <dbReference type="Rhea" id="RHEA:39940"/>
    </physiologicalReaction>
</comment>
<gene>
    <name evidence="46" type="primary">lipeb</name>
</gene>
<evidence type="ECO:0000256" key="28">
    <source>
        <dbReference type="ARBA" id="ARBA00047438"/>
    </source>
</evidence>
<evidence type="ECO:0000256" key="10">
    <source>
        <dbReference type="ARBA" id="ARBA00013088"/>
    </source>
</evidence>
<evidence type="ECO:0000256" key="2">
    <source>
        <dbReference type="ARBA" id="ARBA00001613"/>
    </source>
</evidence>
<evidence type="ECO:0000256" key="15">
    <source>
        <dbReference type="ARBA" id="ARBA00022548"/>
    </source>
</evidence>
<sequence>MSSEEVMDTKAVFTALYDVCEENANFFSGATKGQPGDAAQRLVDAMTTIQEHARTLEPVISGFAAIYHHFDFDPHIPANGYRSLVKVVRCCLLHIIHKGRYITSNRRSIFFRASHNAAEMEAYCSALCQLKALLYLAQRLLHDNSHGNLFFQEESGLSQSFLREYASMHKGCFYGRCVGFQFTPAIRPCLQSIAISLVAFGDNYKKHQSGIGVAASSFLTSGKYAIDPELRGQEYERITQNLDVHFWKAFWNITETEVLSSLVSMTATQVKVNRALSVPSLPFDLPFAADPTHMVTVSPPAAHIGRGPVQMRLISYELREGQDSEKLLALCRSEGGQISLSLGLKTKRSPPSPWLVLHFHGGGFVAQTSKSHEPYLRSWSQDLNAPILSVDYSLAPEAPFPRALEECFYAYCWAIKNHNLLGWTGERVCLAGDSAGGNLCVTVSMRAAAHGVRMPDGIVAAYPATLLTVYASPSRLLTLMDPLLPLSVLARCLSAYAGTDPHVEKQVEKVSTFSMVRRDTALLLRDFKQGASNWIHSLLDRGGADSVRKSVSEASLTSPHADPPVSGKESEYSLEKGSLKSQTCQDLGTHANSGASNVQKNANHLSTTTANHNSILDITLTPESKPEDVSFFLCKEVDPSVSESFSFVAIPPPGGQEDSENPREFPEGFEPLRSEQLAEMNMQSSPIVRNPYMSPLLAPDSMLKGLPPVHIVACHLDPMLDDSVMFAKRLRNVGQPVTLCVVDDLPHGFLSLSQLSRETREAANVCMERIRDVFIMKDPPPEMRKHRKLERTNQEPFATKRDHTPLLQVTVQKEEGLFIGGGAPVVDEEGLAGFYPPTKSEAEKILA</sequence>
<evidence type="ECO:0000256" key="38">
    <source>
        <dbReference type="ARBA" id="ARBA00049208"/>
    </source>
</evidence>
<dbReference type="InterPro" id="IPR013094">
    <property type="entry name" value="AB_hydrolase_3"/>
</dbReference>
<comment type="catalytic activity">
    <reaction evidence="35">
        <text>1,2-di-(9Z-octadecenoyl)-glycerol + H2O = (9Z-octadecenoyl)-glycerol + (9Z)-octadecenoate + H(+)</text>
        <dbReference type="Rhea" id="RHEA:38455"/>
        <dbReference type="ChEBI" id="CHEBI:15377"/>
        <dbReference type="ChEBI" id="CHEBI:15378"/>
        <dbReference type="ChEBI" id="CHEBI:30823"/>
        <dbReference type="ChEBI" id="CHEBI:52323"/>
        <dbReference type="ChEBI" id="CHEBI:75937"/>
    </reaction>
    <physiologicalReaction direction="left-to-right" evidence="35">
        <dbReference type="Rhea" id="RHEA:38456"/>
    </physiologicalReaction>
</comment>
<evidence type="ECO:0000256" key="41">
    <source>
        <dbReference type="ARBA" id="ARBA00049519"/>
    </source>
</evidence>
<dbReference type="PROSITE" id="PS01174">
    <property type="entry name" value="LIPASE_GDXG_SER"/>
    <property type="match status" value="1"/>
</dbReference>
<evidence type="ECO:0000256" key="13">
    <source>
        <dbReference type="ARBA" id="ARBA00022475"/>
    </source>
</evidence>
<comment type="catalytic activity">
    <reaction evidence="24">
        <text>1-O-hexadecyl-2-acetyl-sn-glycerol + H2O = 1-O-hexadecyl-sn-glycerol + acetate + H(+)</text>
        <dbReference type="Rhea" id="RHEA:38563"/>
        <dbReference type="ChEBI" id="CHEBI:15377"/>
        <dbReference type="ChEBI" id="CHEBI:15378"/>
        <dbReference type="ChEBI" id="CHEBI:30089"/>
        <dbReference type="ChEBI" id="CHEBI:34115"/>
        <dbReference type="ChEBI" id="CHEBI:75936"/>
    </reaction>
    <physiologicalReaction direction="left-to-right" evidence="24">
        <dbReference type="Rhea" id="RHEA:38564"/>
    </physiologicalReaction>
</comment>
<evidence type="ECO:0000256" key="20">
    <source>
        <dbReference type="ARBA" id="ARBA00023098"/>
    </source>
</evidence>
<keyword evidence="17" id="KW-0551">Lipid droplet</keyword>
<evidence type="ECO:0000256" key="11">
    <source>
        <dbReference type="ARBA" id="ARBA00013254"/>
    </source>
</evidence>
<evidence type="ECO:0000256" key="33">
    <source>
        <dbReference type="ARBA" id="ARBA00048386"/>
    </source>
</evidence>
<keyword evidence="20" id="KW-0443">Lipid metabolism</keyword>
<comment type="catalytic activity">
    <reaction evidence="34">
        <text>1,2-di-(9Z-octadecenoyl)-glycerol + (9Z)-octadecenoate + H(+) = 1,2,3-tri-(9Z-octadecenoyl)-glycerol + H2O</text>
        <dbReference type="Rhea" id="RHEA:38379"/>
        <dbReference type="ChEBI" id="CHEBI:15377"/>
        <dbReference type="ChEBI" id="CHEBI:15378"/>
        <dbReference type="ChEBI" id="CHEBI:30823"/>
        <dbReference type="ChEBI" id="CHEBI:52323"/>
        <dbReference type="ChEBI" id="CHEBI:53753"/>
    </reaction>
    <physiologicalReaction direction="right-to-left" evidence="34">
        <dbReference type="Rhea" id="RHEA:38381"/>
    </physiologicalReaction>
</comment>
<dbReference type="Pfam" id="PF06350">
    <property type="entry name" value="HSL_N"/>
    <property type="match status" value="1"/>
</dbReference>
<evidence type="ECO:0000256" key="1">
    <source>
        <dbReference type="ARBA" id="ARBA00000803"/>
    </source>
</evidence>
<evidence type="ECO:0000256" key="36">
    <source>
        <dbReference type="ARBA" id="ARBA00049053"/>
    </source>
</evidence>
<dbReference type="InterPro" id="IPR002168">
    <property type="entry name" value="Lipase_GDXG_HIS_AS"/>
</dbReference>
<feature type="active site" evidence="42">
    <location>
        <position position="434"/>
    </location>
</feature>
<evidence type="ECO:0000256" key="23">
    <source>
        <dbReference type="ARBA" id="ARBA00023221"/>
    </source>
</evidence>
<comment type="catalytic activity">
    <reaction evidence="40">
        <text>2-(9Z-octadecenoyl)-glycerol + H2O = glycerol + (9Z)-octadecenoate + H(+)</text>
        <dbReference type="Rhea" id="RHEA:38491"/>
        <dbReference type="ChEBI" id="CHEBI:15377"/>
        <dbReference type="ChEBI" id="CHEBI:15378"/>
        <dbReference type="ChEBI" id="CHEBI:17754"/>
        <dbReference type="ChEBI" id="CHEBI:30823"/>
        <dbReference type="ChEBI" id="CHEBI:73990"/>
    </reaction>
    <physiologicalReaction direction="left-to-right" evidence="40">
        <dbReference type="Rhea" id="RHEA:38492"/>
    </physiologicalReaction>
</comment>
<evidence type="ECO:0000256" key="19">
    <source>
        <dbReference type="ARBA" id="ARBA00022963"/>
    </source>
</evidence>
<dbReference type="PROSITE" id="PS01173">
    <property type="entry name" value="LIPASE_GDXG_HIS"/>
    <property type="match status" value="1"/>
</dbReference>
<dbReference type="InterPro" id="IPR029058">
    <property type="entry name" value="AB_hydrolase_fold"/>
</dbReference>
<keyword evidence="16" id="KW-0597">Phosphoprotein</keyword>
<accession>A0A4Y5UJ88</accession>
<dbReference type="GO" id="GO:0004771">
    <property type="term" value="F:sterol ester esterase activity"/>
    <property type="evidence" value="ECO:0007669"/>
    <property type="project" value="TreeGrafter"/>
</dbReference>
<comment type="pathway">
    <text evidence="8">Lipid metabolism.</text>
</comment>
<evidence type="ECO:0000256" key="18">
    <source>
        <dbReference type="ARBA" id="ARBA00022801"/>
    </source>
</evidence>
<feature type="domain" description="Alpha/beta hydrolase fold-3" evidence="45">
    <location>
        <begin position="676"/>
        <end position="750"/>
    </location>
</feature>
<keyword evidence="21" id="KW-0472">Membrane</keyword>
<organism evidence="46">
    <name type="scientific">Cyprinus carpio</name>
    <name type="common">Common carp</name>
    <dbReference type="NCBI Taxonomy" id="7962"/>
    <lineage>
        <taxon>Eukaryota</taxon>
        <taxon>Metazoa</taxon>
        <taxon>Chordata</taxon>
        <taxon>Craniata</taxon>
        <taxon>Vertebrata</taxon>
        <taxon>Euteleostomi</taxon>
        <taxon>Actinopterygii</taxon>
        <taxon>Neopterygii</taxon>
        <taxon>Teleostei</taxon>
        <taxon>Ostariophysi</taxon>
        <taxon>Cypriniformes</taxon>
        <taxon>Cyprinidae</taxon>
        <taxon>Cyprininae</taxon>
        <taxon>Cyprinus</taxon>
    </lineage>
</organism>
<feature type="region of interest" description="Disordered" evidence="43">
    <location>
        <begin position="550"/>
        <end position="597"/>
    </location>
</feature>
<comment type="catalytic activity">
    <reaction evidence="37">
        <text>2,3-di-(9Z)-octadecenoyl-sn-glycerol + H2O = 2-(9Z-octadecenoyl)-glycerol + (9Z)-octadecenoate + H(+)</text>
        <dbReference type="Rhea" id="RHEA:38383"/>
        <dbReference type="ChEBI" id="CHEBI:15377"/>
        <dbReference type="ChEBI" id="CHEBI:15378"/>
        <dbReference type="ChEBI" id="CHEBI:30823"/>
        <dbReference type="ChEBI" id="CHEBI:73990"/>
        <dbReference type="ChEBI" id="CHEBI:75824"/>
    </reaction>
    <physiologicalReaction direction="left-to-right" evidence="37">
        <dbReference type="Rhea" id="RHEA:38384"/>
    </physiologicalReaction>
</comment>
<evidence type="ECO:0000259" key="44">
    <source>
        <dbReference type="Pfam" id="PF06350"/>
    </source>
</evidence>
<dbReference type="GO" id="GO:0005829">
    <property type="term" value="C:cytosol"/>
    <property type="evidence" value="ECO:0007669"/>
    <property type="project" value="UniProtKB-SubCell"/>
</dbReference>
<comment type="catalytic activity">
    <reaction evidence="41">
        <text>1,2-di-(9Z-octadecenoyl)-sn-glycerol + H2O = (9Z-octadecenoyl)-glycerol + (9Z)-octadecenoate + H(+)</text>
        <dbReference type="Rhea" id="RHEA:39935"/>
        <dbReference type="ChEBI" id="CHEBI:15377"/>
        <dbReference type="ChEBI" id="CHEBI:15378"/>
        <dbReference type="ChEBI" id="CHEBI:30823"/>
        <dbReference type="ChEBI" id="CHEBI:52333"/>
        <dbReference type="ChEBI" id="CHEBI:75937"/>
    </reaction>
    <physiologicalReaction direction="left-to-right" evidence="41">
        <dbReference type="Rhea" id="RHEA:39936"/>
    </physiologicalReaction>
</comment>
<protein>
    <recommendedName>
        <fullName evidence="12">Hormone-sensitive lipase</fullName>
        <ecNumber evidence="11">3.1.1.23</ecNumber>
        <ecNumber evidence="10">3.1.1.79</ecNumber>
    </recommendedName>
    <alternativeName>
        <fullName evidence="26">Monoacylglycerol lipase LIPE</fullName>
    </alternativeName>
    <alternativeName>
        <fullName evidence="25">Retinyl ester hydrolase</fullName>
    </alternativeName>
</protein>
<name>A0A4Y5UJ88_CYPCA</name>
<dbReference type="InterPro" id="IPR033140">
    <property type="entry name" value="Lipase_GDXG_put_SER_AS"/>
</dbReference>
<comment type="subunit">
    <text evidence="27">Monomer and homodimer. Interacts with CAVIN1 in the adipocyte cytoplasm. Interacts with PLIN5.</text>
</comment>
<comment type="pathway">
    <text evidence="7">Glycerolipid metabolism; triacylglycerol degradation.</text>
</comment>
<evidence type="ECO:0000256" key="37">
    <source>
        <dbReference type="ARBA" id="ARBA00049143"/>
    </source>
</evidence>
<comment type="catalytic activity">
    <reaction evidence="32">
        <text>a diacylglycerol + H2O = a monoacylglycerol + a fatty acid + H(+)</text>
        <dbReference type="Rhea" id="RHEA:32731"/>
        <dbReference type="ChEBI" id="CHEBI:15377"/>
        <dbReference type="ChEBI" id="CHEBI:15378"/>
        <dbReference type="ChEBI" id="CHEBI:17408"/>
        <dbReference type="ChEBI" id="CHEBI:18035"/>
        <dbReference type="ChEBI" id="CHEBI:28868"/>
        <dbReference type="EC" id="3.1.1.79"/>
    </reaction>
</comment>
<feature type="domain" description="Alpha/beta hydrolase fold-3" evidence="45">
    <location>
        <begin position="356"/>
        <end position="501"/>
    </location>
</feature>
<evidence type="ECO:0000256" key="9">
    <source>
        <dbReference type="ARBA" id="ARBA00010515"/>
    </source>
</evidence>
<evidence type="ECO:0000256" key="30">
    <source>
        <dbReference type="ARBA" id="ARBA00047476"/>
    </source>
</evidence>
<dbReference type="EC" id="3.1.1.79" evidence="10"/>
<evidence type="ECO:0000256" key="35">
    <source>
        <dbReference type="ARBA" id="ARBA00048674"/>
    </source>
</evidence>
<evidence type="ECO:0000313" key="46">
    <source>
        <dbReference type="EMBL" id="QDC27832.1"/>
    </source>
</evidence>
<dbReference type="AlphaFoldDB" id="A0A4Y5UJ88"/>
<comment type="catalytic activity">
    <reaction evidence="1">
        <text>a triacylglycerol + H2O = a diacylglycerol + a fatty acid + H(+)</text>
        <dbReference type="Rhea" id="RHEA:12044"/>
        <dbReference type="ChEBI" id="CHEBI:15377"/>
        <dbReference type="ChEBI" id="CHEBI:15378"/>
        <dbReference type="ChEBI" id="CHEBI:17855"/>
        <dbReference type="ChEBI" id="CHEBI:18035"/>
        <dbReference type="ChEBI" id="CHEBI:28868"/>
        <dbReference type="EC" id="3.1.1.79"/>
    </reaction>
</comment>
<evidence type="ECO:0000256" key="43">
    <source>
        <dbReference type="SAM" id="MobiDB-lite"/>
    </source>
</evidence>
<comment type="similarity">
    <text evidence="9">Belongs to the 'GDXG' lipolytic enzyme family.</text>
</comment>
<comment type="catalytic activity">
    <reaction evidence="30">
        <text>2-(5Z,8Z,11Z,14Z-eicosatetraenoyl)-glycerol + H2O = glycerol + (5Z,8Z,11Z,14Z)-eicosatetraenoate + H(+)</text>
        <dbReference type="Rhea" id="RHEA:26132"/>
        <dbReference type="ChEBI" id="CHEBI:15377"/>
        <dbReference type="ChEBI" id="CHEBI:15378"/>
        <dbReference type="ChEBI" id="CHEBI:17754"/>
        <dbReference type="ChEBI" id="CHEBI:32395"/>
        <dbReference type="ChEBI" id="CHEBI:52392"/>
    </reaction>
    <physiologicalReaction direction="left-to-right" evidence="30">
        <dbReference type="Rhea" id="RHEA:26133"/>
    </physiologicalReaction>
</comment>
<feature type="compositionally biased region" description="Basic and acidic residues" evidence="43">
    <location>
        <begin position="568"/>
        <end position="578"/>
    </location>
</feature>
<dbReference type="GO" id="GO:0047372">
    <property type="term" value="F:monoacylglycerol lipase activity"/>
    <property type="evidence" value="ECO:0007669"/>
    <property type="project" value="UniProtKB-EC"/>
</dbReference>
<dbReference type="InterPro" id="IPR010468">
    <property type="entry name" value="HSL_N"/>
</dbReference>
<dbReference type="GO" id="GO:0005811">
    <property type="term" value="C:lipid droplet"/>
    <property type="evidence" value="ECO:0007669"/>
    <property type="project" value="UniProtKB-SubCell"/>
</dbReference>
<comment type="catalytic activity">
    <reaction evidence="36">
        <text>all-trans-retinyl hexadecanoate + H2O = all-trans-retinol + hexadecanoate + H(+)</text>
        <dbReference type="Rhea" id="RHEA:13933"/>
        <dbReference type="ChEBI" id="CHEBI:7896"/>
        <dbReference type="ChEBI" id="CHEBI:15377"/>
        <dbReference type="ChEBI" id="CHEBI:15378"/>
        <dbReference type="ChEBI" id="CHEBI:17336"/>
        <dbReference type="ChEBI" id="CHEBI:17616"/>
    </reaction>
    <physiologicalReaction direction="left-to-right" evidence="36">
        <dbReference type="Rhea" id="RHEA:13934"/>
    </physiologicalReaction>
</comment>
<evidence type="ECO:0000256" key="24">
    <source>
        <dbReference type="ARBA" id="ARBA00023406"/>
    </source>
</evidence>
<evidence type="ECO:0000256" key="39">
    <source>
        <dbReference type="ARBA" id="ARBA00049372"/>
    </source>
</evidence>
<dbReference type="GO" id="GO:0004806">
    <property type="term" value="F:triacylglycerol lipase activity"/>
    <property type="evidence" value="ECO:0007669"/>
    <property type="project" value="TreeGrafter"/>
</dbReference>
<dbReference type="UniPathway" id="UPA00256"/>
<keyword evidence="13" id="KW-1003">Cell membrane</keyword>
<keyword evidence="23" id="KW-0753">Steroid metabolism</keyword>
<comment type="catalytic activity">
    <reaction evidence="28">
        <text>1-(9Z-octadecenoyl)-glycerol + H2O = glycerol + (9Z)-octadecenoate + H(+)</text>
        <dbReference type="Rhea" id="RHEA:38487"/>
        <dbReference type="ChEBI" id="CHEBI:15377"/>
        <dbReference type="ChEBI" id="CHEBI:15378"/>
        <dbReference type="ChEBI" id="CHEBI:17754"/>
        <dbReference type="ChEBI" id="CHEBI:30823"/>
        <dbReference type="ChEBI" id="CHEBI:75342"/>
    </reaction>
    <physiologicalReaction direction="left-to-right" evidence="28">
        <dbReference type="Rhea" id="RHEA:38488"/>
    </physiologicalReaction>
</comment>
<comment type="subcellular location">
    <subcellularLocation>
        <location evidence="3">Cell membrane</location>
    </subcellularLocation>
    <subcellularLocation>
        <location evidence="6">Cytoplasm</location>
        <location evidence="6">Cytosol</location>
    </subcellularLocation>
    <subcellularLocation>
        <location evidence="5">Lipid droplet</location>
    </subcellularLocation>
    <subcellularLocation>
        <location evidence="4">Membrane</location>
        <location evidence="4">Caveola</location>
    </subcellularLocation>
</comment>
<evidence type="ECO:0000256" key="8">
    <source>
        <dbReference type="ARBA" id="ARBA00005189"/>
    </source>
</evidence>
<evidence type="ECO:0000256" key="34">
    <source>
        <dbReference type="ARBA" id="ARBA00048657"/>
    </source>
</evidence>
<comment type="catalytic activity">
    <reaction evidence="2">
        <text>Hydrolyzes glycerol monoesters of long-chain fatty acids.</text>
        <dbReference type="EC" id="3.1.1.23"/>
    </reaction>
</comment>
<keyword evidence="22" id="KW-1207">Sterol metabolism</keyword>
<keyword evidence="15" id="KW-0153">Cholesterol metabolism</keyword>
<comment type="catalytic activity">
    <reaction evidence="29">
        <text>1,2-di-(9Z-octadecenoyl)-glycerol + H2O = 2-(9Z-octadecenoyl)-glycerol + (9Z)-octadecenoate + H(+)</text>
        <dbReference type="Rhea" id="RHEA:38659"/>
        <dbReference type="ChEBI" id="CHEBI:15377"/>
        <dbReference type="ChEBI" id="CHEBI:15378"/>
        <dbReference type="ChEBI" id="CHEBI:30823"/>
        <dbReference type="ChEBI" id="CHEBI:52323"/>
        <dbReference type="ChEBI" id="CHEBI:73990"/>
    </reaction>
    <physiologicalReaction direction="left-to-right" evidence="29">
        <dbReference type="Rhea" id="RHEA:38660"/>
    </physiologicalReaction>
</comment>
<dbReference type="SUPFAM" id="SSF53474">
    <property type="entry name" value="alpha/beta-Hydrolases"/>
    <property type="match status" value="1"/>
</dbReference>
<dbReference type="EC" id="3.1.1.23" evidence="11"/>
<evidence type="ECO:0000259" key="45">
    <source>
        <dbReference type="Pfam" id="PF07859"/>
    </source>
</evidence>
<reference evidence="46" key="1">
    <citation type="submission" date="2018-11" db="EMBL/GenBank/DDBJ databases">
        <authorList>
            <person name="Dang H."/>
            <person name="Lv W."/>
            <person name="Sun Z."/>
            <person name="Kuang Y."/>
            <person name="Cao D."/>
            <person name="Sun X."/>
            <person name="Zheng X."/>
        </authorList>
    </citation>
    <scope>NUCLEOTIDE SEQUENCE</scope>
</reference>
<evidence type="ECO:0000256" key="29">
    <source>
        <dbReference type="ARBA" id="ARBA00047458"/>
    </source>
</evidence>
<evidence type="ECO:0000256" key="21">
    <source>
        <dbReference type="ARBA" id="ARBA00023136"/>
    </source>
</evidence>
<evidence type="ECO:0000256" key="32">
    <source>
        <dbReference type="ARBA" id="ARBA00047674"/>
    </source>
</evidence>
<dbReference type="PANTHER" id="PTHR23025">
    <property type="entry name" value="TRIACYLGLYCEROL LIPASE"/>
    <property type="match status" value="1"/>
</dbReference>
<dbReference type="GO" id="GO:0008203">
    <property type="term" value="P:cholesterol metabolic process"/>
    <property type="evidence" value="ECO:0007669"/>
    <property type="project" value="UniProtKB-KW"/>
</dbReference>
<evidence type="ECO:0000256" key="42">
    <source>
        <dbReference type="PROSITE-ProRule" id="PRU10038"/>
    </source>
</evidence>
<dbReference type="Gene3D" id="3.40.50.1820">
    <property type="entry name" value="alpha/beta hydrolase"/>
    <property type="match status" value="2"/>
</dbReference>
<evidence type="ECO:0000256" key="40">
    <source>
        <dbReference type="ARBA" id="ARBA00049461"/>
    </source>
</evidence>
<keyword evidence="14" id="KW-0963">Cytoplasm</keyword>
<evidence type="ECO:0000256" key="17">
    <source>
        <dbReference type="ARBA" id="ARBA00022677"/>
    </source>
</evidence>
<dbReference type="PANTHER" id="PTHR23025:SF1">
    <property type="entry name" value="HORMONE-SENSITIVE LIPASE"/>
    <property type="match status" value="1"/>
</dbReference>
<evidence type="ECO:0000256" key="14">
    <source>
        <dbReference type="ARBA" id="ARBA00022490"/>
    </source>
</evidence>
<proteinExistence type="evidence at transcript level"/>
<evidence type="ECO:0000256" key="3">
    <source>
        <dbReference type="ARBA" id="ARBA00004236"/>
    </source>
</evidence>
<comment type="catalytic activity">
    <reaction evidence="31">
        <text>cholesteryl (9Z-octadecenoate) + H2O = cholesterol + (9Z)-octadecenoate + H(+)</text>
        <dbReference type="Rhea" id="RHEA:33875"/>
        <dbReference type="ChEBI" id="CHEBI:15377"/>
        <dbReference type="ChEBI" id="CHEBI:15378"/>
        <dbReference type="ChEBI" id="CHEBI:16113"/>
        <dbReference type="ChEBI" id="CHEBI:30823"/>
        <dbReference type="ChEBI" id="CHEBI:46898"/>
    </reaction>
    <physiologicalReaction direction="left-to-right" evidence="31">
        <dbReference type="Rhea" id="RHEA:33876"/>
    </physiologicalReaction>
</comment>
<dbReference type="EMBL" id="MK227457">
    <property type="protein sequence ID" value="QDC27832.1"/>
    <property type="molecule type" value="mRNA"/>
</dbReference>
<feature type="compositionally biased region" description="Polar residues" evidence="43">
    <location>
        <begin position="579"/>
        <end position="597"/>
    </location>
</feature>
<comment type="catalytic activity">
    <reaction evidence="38">
        <text>a monoacylglycerol + H2O = glycerol + a fatty acid + H(+)</text>
        <dbReference type="Rhea" id="RHEA:15245"/>
        <dbReference type="ChEBI" id="CHEBI:15377"/>
        <dbReference type="ChEBI" id="CHEBI:15378"/>
        <dbReference type="ChEBI" id="CHEBI:17408"/>
        <dbReference type="ChEBI" id="CHEBI:17754"/>
        <dbReference type="ChEBI" id="CHEBI:28868"/>
        <dbReference type="EC" id="3.1.1.79"/>
    </reaction>
</comment>
<feature type="domain" description="Hormone-sensitive lipase N-terminal" evidence="44">
    <location>
        <begin position="13"/>
        <end position="323"/>
    </location>
</feature>
<evidence type="ECO:0000256" key="26">
    <source>
        <dbReference type="ARBA" id="ARBA00031112"/>
    </source>
</evidence>
<evidence type="ECO:0000256" key="5">
    <source>
        <dbReference type="ARBA" id="ARBA00004502"/>
    </source>
</evidence>
<keyword evidence="19" id="KW-0442">Lipid degradation</keyword>
<evidence type="ECO:0000256" key="4">
    <source>
        <dbReference type="ARBA" id="ARBA00004345"/>
    </source>
</evidence>
<evidence type="ECO:0000256" key="7">
    <source>
        <dbReference type="ARBA" id="ARBA00004879"/>
    </source>
</evidence>
<evidence type="ECO:0000256" key="6">
    <source>
        <dbReference type="ARBA" id="ARBA00004514"/>
    </source>
</evidence>
<evidence type="ECO:0000256" key="12">
    <source>
        <dbReference type="ARBA" id="ARBA00015845"/>
    </source>
</evidence>
<evidence type="ECO:0000256" key="27">
    <source>
        <dbReference type="ARBA" id="ARBA00046695"/>
    </source>
</evidence>
<comment type="catalytic activity">
    <reaction evidence="33">
        <text>1,2,3-tri-(9Z-octadecenoyl)-glycerol + H2O = di-(9Z)-octadecenoylglycerol + (9Z)-octadecenoate + H(+)</text>
        <dbReference type="Rhea" id="RHEA:38575"/>
        <dbReference type="ChEBI" id="CHEBI:15377"/>
        <dbReference type="ChEBI" id="CHEBI:15378"/>
        <dbReference type="ChEBI" id="CHEBI:30823"/>
        <dbReference type="ChEBI" id="CHEBI:53753"/>
        <dbReference type="ChEBI" id="CHEBI:75945"/>
    </reaction>
    <physiologicalReaction direction="left-to-right" evidence="33">
        <dbReference type="Rhea" id="RHEA:38576"/>
    </physiologicalReaction>
</comment>
<dbReference type="Pfam" id="PF07859">
    <property type="entry name" value="Abhydrolase_3"/>
    <property type="match status" value="2"/>
</dbReference>